<dbReference type="Gene3D" id="3.40.1780.10">
    <property type="entry name" value="QueA-like"/>
    <property type="match status" value="1"/>
</dbReference>
<proteinExistence type="predicted"/>
<name>A0ABW2HW69_9ACTN</name>
<protein>
    <submittedName>
        <fullName evidence="5">S-adenosylmethionine:tRNA ribosyltransferase-isomerase</fullName>
    </submittedName>
</protein>
<evidence type="ECO:0000256" key="3">
    <source>
        <dbReference type="ARBA" id="ARBA00022691"/>
    </source>
</evidence>
<sequence length="333" mass="36553">MTATLDFHLPDELAAREPAEAHGRRRDDVRLLVSRGTAVTHHRFRELPRLLDAGDVLVVNNSATLPAALDAGPGLVVHVSTERPDGSWLIELRRPVAGSTAPLLGAAPRRLAIEDGTLTLREPLTDRLWVADARVPGTMADYLLRHGRPIRYAYTDRDWPLETYQNAYAIRPGSAEMPSAGRPLTGRVLAELAGRGVLVAPVTLHTGVASAEVDEPPYPEWFEVPEPTARLIRHVRQHGGRVIAVGTTVVRALETTAGEPATGWTDLVIGPEHRIRVVDGLLTGLHEPRASHLRMLTAIAGEEALRAAYAEALRGRYMWHEFGDVHLLHGHRR</sequence>
<dbReference type="Gene3D" id="2.40.10.240">
    <property type="entry name" value="QueA-like"/>
    <property type="match status" value="1"/>
</dbReference>
<dbReference type="Proteomes" id="UP001596548">
    <property type="component" value="Unassembled WGS sequence"/>
</dbReference>
<evidence type="ECO:0000313" key="6">
    <source>
        <dbReference type="Proteomes" id="UP001596548"/>
    </source>
</evidence>
<evidence type="ECO:0000256" key="1">
    <source>
        <dbReference type="ARBA" id="ARBA00022490"/>
    </source>
</evidence>
<dbReference type="InterPro" id="IPR036100">
    <property type="entry name" value="QueA_sf"/>
</dbReference>
<dbReference type="Pfam" id="PF02547">
    <property type="entry name" value="Queuosine_synth"/>
    <property type="match status" value="1"/>
</dbReference>
<evidence type="ECO:0000256" key="2">
    <source>
        <dbReference type="ARBA" id="ARBA00022679"/>
    </source>
</evidence>
<dbReference type="EMBL" id="JBHTBJ010000014">
    <property type="protein sequence ID" value="MFC7276347.1"/>
    <property type="molecule type" value="Genomic_DNA"/>
</dbReference>
<dbReference type="SUPFAM" id="SSF111337">
    <property type="entry name" value="QueA-like"/>
    <property type="match status" value="1"/>
</dbReference>
<dbReference type="PANTHER" id="PTHR30307:SF0">
    <property type="entry name" value="S-ADENOSYLMETHIONINE:TRNA RIBOSYLTRANSFERASE-ISOMERASE"/>
    <property type="match status" value="1"/>
</dbReference>
<evidence type="ECO:0000313" key="5">
    <source>
        <dbReference type="EMBL" id="MFC7276347.1"/>
    </source>
</evidence>
<dbReference type="PANTHER" id="PTHR30307">
    <property type="entry name" value="S-ADENOSYLMETHIONINE:TRNA RIBOSYLTRANSFERASE-ISOMERASE"/>
    <property type="match status" value="1"/>
</dbReference>
<organism evidence="5 6">
    <name type="scientific">Paractinoplanes rhizophilus</name>
    <dbReference type="NCBI Taxonomy" id="1416877"/>
    <lineage>
        <taxon>Bacteria</taxon>
        <taxon>Bacillati</taxon>
        <taxon>Actinomycetota</taxon>
        <taxon>Actinomycetes</taxon>
        <taxon>Micromonosporales</taxon>
        <taxon>Micromonosporaceae</taxon>
        <taxon>Paractinoplanes</taxon>
    </lineage>
</organism>
<accession>A0ABW2HW69</accession>
<gene>
    <name evidence="5" type="ORF">ACFQS1_20330</name>
</gene>
<dbReference type="InterPro" id="IPR042119">
    <property type="entry name" value="QueA_dom2"/>
</dbReference>
<comment type="caution">
    <text evidence="5">The sequence shown here is derived from an EMBL/GenBank/DDBJ whole genome shotgun (WGS) entry which is preliminary data.</text>
</comment>
<dbReference type="InterPro" id="IPR042118">
    <property type="entry name" value="QueA_dom1"/>
</dbReference>
<evidence type="ECO:0000256" key="4">
    <source>
        <dbReference type="ARBA" id="ARBA00022785"/>
    </source>
</evidence>
<keyword evidence="1" id="KW-0963">Cytoplasm</keyword>
<keyword evidence="6" id="KW-1185">Reference proteome</keyword>
<keyword evidence="3" id="KW-0949">S-adenosyl-L-methionine</keyword>
<dbReference type="InterPro" id="IPR003699">
    <property type="entry name" value="QueA"/>
</dbReference>
<reference evidence="6" key="1">
    <citation type="journal article" date="2019" name="Int. J. Syst. Evol. Microbiol.">
        <title>The Global Catalogue of Microorganisms (GCM) 10K type strain sequencing project: providing services to taxonomists for standard genome sequencing and annotation.</title>
        <authorList>
            <consortium name="The Broad Institute Genomics Platform"/>
            <consortium name="The Broad Institute Genome Sequencing Center for Infectious Disease"/>
            <person name="Wu L."/>
            <person name="Ma J."/>
        </authorList>
    </citation>
    <scope>NUCLEOTIDE SEQUENCE [LARGE SCALE GENOMIC DNA]</scope>
    <source>
        <strain evidence="6">XZYJT-10</strain>
    </source>
</reference>
<keyword evidence="4" id="KW-0671">Queuosine biosynthesis</keyword>
<keyword evidence="2" id="KW-0808">Transferase</keyword>
<dbReference type="RefSeq" id="WP_378970562.1">
    <property type="nucleotide sequence ID" value="NZ_JBHTBJ010000014.1"/>
</dbReference>